<evidence type="ECO:0000256" key="3">
    <source>
        <dbReference type="ARBA" id="ARBA00022576"/>
    </source>
</evidence>
<dbReference type="InterPro" id="IPR005814">
    <property type="entry name" value="Aminotrans_3"/>
</dbReference>
<dbReference type="InterPro" id="IPR015422">
    <property type="entry name" value="PyrdxlP-dep_Trfase_small"/>
</dbReference>
<accession>A0ABR9PVG6</accession>
<evidence type="ECO:0000256" key="4">
    <source>
        <dbReference type="ARBA" id="ARBA00022679"/>
    </source>
</evidence>
<organism evidence="6 7">
    <name type="scientific">Corallococcus soli</name>
    <dbReference type="NCBI Taxonomy" id="2710757"/>
    <lineage>
        <taxon>Bacteria</taxon>
        <taxon>Pseudomonadati</taxon>
        <taxon>Myxococcota</taxon>
        <taxon>Myxococcia</taxon>
        <taxon>Myxococcales</taxon>
        <taxon>Cystobacterineae</taxon>
        <taxon>Myxococcaceae</taxon>
        <taxon>Corallococcus</taxon>
    </lineage>
</organism>
<keyword evidence="5" id="KW-0663">Pyridoxal phosphate</keyword>
<protein>
    <submittedName>
        <fullName evidence="6">Aminotransferase class III-fold pyridoxal phosphate-dependent enzyme</fullName>
    </submittedName>
</protein>
<dbReference type="PANTHER" id="PTHR43206:SF2">
    <property type="entry name" value="4-AMINOBUTYRATE AMINOTRANSFERASE GABT"/>
    <property type="match status" value="1"/>
</dbReference>
<dbReference type="RefSeq" id="WP_193428961.1">
    <property type="nucleotide sequence ID" value="NZ_CBCSIP010000055.1"/>
</dbReference>
<name>A0ABR9PVG6_9BACT</name>
<dbReference type="InterPro" id="IPR015421">
    <property type="entry name" value="PyrdxlP-dep_Trfase_major"/>
</dbReference>
<sequence>MPDGVSAKAAARGLLAVEGGVSLESLAPPLREAVRGLLPLVRRSDGPGSAYARVAEVLGEAGVRAALEGLATALRDLGLAADSALVGELLDDGRPRKDLSRDAYDAHREWGLSLLTHGHRAFSEGRFLLEQLAVSGPAARQVDVGEAPDATRARFEAALARFAPSLRVLTYTGSGSDAVNAVYEIARRCGEKRLQPHARGTGEAPSPGVAFFTRSYGGGRGPSREMNFMGWPDLRKVGPSPYRMTSPALDGSEPTEARLREVQALEEQALERIRELASDARTPLGAILIEVTQGPGGVLTFRADFLRRLRTLADALAVPIIADEVLTCGGRTGRFFAYEHFDFVPDFVTFAKGLQVNGIAAVERPGQQEAQRIDSLGDDVGVAHPVDFLKAARVLRVLEEERLVERATVVGRRVSQLLGTIQQWHGHPREVGVAGAMLNWRRPPEVTYLIIKNPDAPIPFGEREPLVRERMHFALDITADALARMFWVASRWQEVGGGVPPVELLANVLGEPFDLSEEQPHLEPGPVDFDARQVALATLMVRGGLSAGDLDPRLRPWVEQLRQTGANLPFTREAEVLAYRLVRALGRQAVAGALESLAAVVAKGVVRPAPPRSHVPVLHAEHPAFRRGAFTLQALLDAGQNRSLALGEDSPSRARTRFEKALRDAVPGLHPVEPANDAAEALRCMFEIARELGLRRMGAGAAGEPRPAFFLGSRGAGRGPGAALRSEAHALRAGAASLAAYALPDVTLRPADLHDERASSRVEADEHAALARIRHLASHPEHPLGAVYLESLRTGRELRVYRPEFLRRLRALADELRLPLIADELDTAGGRAGTFFAFQRTALEPDYVVYGGLPQHGIAFLPRDGNDFLRIPNLGLTTAGGTAADYHASAEVLAVLQEEHLMERALQAEQRALREGRAAFGAWMEHCGEVVTQPLDLLPPSA</sequence>
<evidence type="ECO:0000313" key="7">
    <source>
        <dbReference type="Proteomes" id="UP001516472"/>
    </source>
</evidence>
<dbReference type="Gene3D" id="3.90.1150.10">
    <property type="entry name" value="Aspartate Aminotransferase, domain 1"/>
    <property type="match status" value="2"/>
</dbReference>
<dbReference type="EMBL" id="JAAIYO010000009">
    <property type="protein sequence ID" value="MBE4751762.1"/>
    <property type="molecule type" value="Genomic_DNA"/>
</dbReference>
<reference evidence="6 7" key="1">
    <citation type="submission" date="2020-02" db="EMBL/GenBank/DDBJ databases">
        <authorList>
            <person name="Babadi Z.K."/>
            <person name="Risdian C."/>
            <person name="Ebrahimipour G.H."/>
            <person name="Wink J."/>
        </authorList>
    </citation>
    <scope>NUCLEOTIDE SEQUENCE [LARGE SCALE GENOMIC DNA]</scope>
    <source>
        <strain evidence="6 7">ZKHCc1 1396</strain>
    </source>
</reference>
<comment type="similarity">
    <text evidence="2">Belongs to the class-III pyridoxal-phosphate-dependent aminotransferase family.</text>
</comment>
<keyword evidence="3 6" id="KW-0032">Aminotransferase</keyword>
<comment type="cofactor">
    <cofactor evidence="1">
        <name>pyridoxal 5'-phosphate</name>
        <dbReference type="ChEBI" id="CHEBI:597326"/>
    </cofactor>
</comment>
<comment type="caution">
    <text evidence="6">The sequence shown here is derived from an EMBL/GenBank/DDBJ whole genome shotgun (WGS) entry which is preliminary data.</text>
</comment>
<keyword evidence="4" id="KW-0808">Transferase</keyword>
<dbReference type="Pfam" id="PF00202">
    <property type="entry name" value="Aminotran_3"/>
    <property type="match status" value="2"/>
</dbReference>
<dbReference type="SUPFAM" id="SSF53383">
    <property type="entry name" value="PLP-dependent transferases"/>
    <property type="match status" value="2"/>
</dbReference>
<evidence type="ECO:0000313" key="6">
    <source>
        <dbReference type="EMBL" id="MBE4751762.1"/>
    </source>
</evidence>
<evidence type="ECO:0000256" key="5">
    <source>
        <dbReference type="ARBA" id="ARBA00022898"/>
    </source>
</evidence>
<proteinExistence type="inferred from homology"/>
<dbReference type="Gene3D" id="3.40.640.10">
    <property type="entry name" value="Type I PLP-dependent aspartate aminotransferase-like (Major domain)"/>
    <property type="match status" value="2"/>
</dbReference>
<keyword evidence="7" id="KW-1185">Reference proteome</keyword>
<evidence type="ECO:0000256" key="2">
    <source>
        <dbReference type="ARBA" id="ARBA00008954"/>
    </source>
</evidence>
<dbReference type="InterPro" id="IPR015424">
    <property type="entry name" value="PyrdxlP-dep_Trfase"/>
</dbReference>
<evidence type="ECO:0000256" key="1">
    <source>
        <dbReference type="ARBA" id="ARBA00001933"/>
    </source>
</evidence>
<dbReference type="GO" id="GO:0008483">
    <property type="term" value="F:transaminase activity"/>
    <property type="evidence" value="ECO:0007669"/>
    <property type="project" value="UniProtKB-KW"/>
</dbReference>
<gene>
    <name evidence="6" type="ORF">G4177_26685</name>
</gene>
<dbReference type="Proteomes" id="UP001516472">
    <property type="component" value="Unassembled WGS sequence"/>
</dbReference>
<dbReference type="PANTHER" id="PTHR43206">
    <property type="entry name" value="AMINOTRANSFERASE"/>
    <property type="match status" value="1"/>
</dbReference>